<sequence>MKVTPVKSLIFGLLLSFAFSVAQGFSLTLLHTNDNHARFEETDSYGFLCYPREAQAGKCFGGMARRATMINQIRSQAKNVLLVSAGDVFTGTLWYQVYRGNATRKFMNELRYDAMTLGNHDFDDGVDNLVSFISRLNFTVVVSNLNVTHEPSWPNPPLFVKWKVLDVGGEKIGLVGYVMQNTPSFSKPGPGPNVKFLPEVESVRSAVKELKKLNINKIIAIGHAGIDMDKKVAKEVDGLDIVVGGHTNTFLYTGTPPSTEKPYGPYPLVITPDGNPDAKVLVVQDFAYGKYLGHLKVDFDADGKVTAWSGNPIILNKSVAKDPTILQQVQQMKSEVAKLSEVKVGTSFVFLDARKPDCMLKECNLGNVVTDAMVFHYAKQSANEAQWTAASVAIQNSGSITSSIFVNAQDAITYGHIVNSFPYRNTVDMVELKGEDLIQVFEQVASKYDKTKPSMSFLQVSGIQIQYDMKKPSGNRVVDIQMRCAACQFPAYQPLDQSTVYKVILSSYMARGGAGLSVIREKKLSHQVGNSTDDQVVMDYFKAKSPIMTGVENRITFVDKKDKTPICVSGGNRHV</sequence>
<dbReference type="InterPro" id="IPR006179">
    <property type="entry name" value="5_nucleotidase/apyrase"/>
</dbReference>
<dbReference type="FunFam" id="3.60.21.10:FF:000020">
    <property type="entry name" value="NT5E isoform 4"/>
    <property type="match status" value="1"/>
</dbReference>
<evidence type="ECO:0000256" key="7">
    <source>
        <dbReference type="ARBA" id="ARBA00022801"/>
    </source>
</evidence>
<keyword evidence="7 8" id="KW-0378">Hydrolase</keyword>
<dbReference type="FunFam" id="3.90.780.10:FF:000001">
    <property type="entry name" value="NT5E isoform 3"/>
    <property type="match status" value="1"/>
</dbReference>
<keyword evidence="5 8" id="KW-0732">Signal</keyword>
<evidence type="ECO:0000256" key="4">
    <source>
        <dbReference type="ARBA" id="ARBA00022723"/>
    </source>
</evidence>
<reference evidence="11" key="1">
    <citation type="submission" date="2023-01" db="EMBL/GenBank/DDBJ databases">
        <title>Genome assembly of the deep-sea coral Lophelia pertusa.</title>
        <authorList>
            <person name="Herrera S."/>
            <person name="Cordes E."/>
        </authorList>
    </citation>
    <scope>NUCLEOTIDE SEQUENCE</scope>
    <source>
        <strain evidence="11">USNM1676648</strain>
        <tissue evidence="11">Polyp</tissue>
    </source>
</reference>
<comment type="similarity">
    <text evidence="2 8">Belongs to the 5'-nucleotidase family.</text>
</comment>
<dbReference type="PRINTS" id="PR01607">
    <property type="entry name" value="APYRASEFAMLY"/>
</dbReference>
<dbReference type="Gene3D" id="3.60.21.10">
    <property type="match status" value="1"/>
</dbReference>
<evidence type="ECO:0000313" key="12">
    <source>
        <dbReference type="Proteomes" id="UP001163046"/>
    </source>
</evidence>
<feature type="domain" description="5'-Nucleotidase C-terminal" evidence="10">
    <location>
        <begin position="345"/>
        <end position="518"/>
    </location>
</feature>
<organism evidence="11 12">
    <name type="scientific">Desmophyllum pertusum</name>
    <dbReference type="NCBI Taxonomy" id="174260"/>
    <lineage>
        <taxon>Eukaryota</taxon>
        <taxon>Metazoa</taxon>
        <taxon>Cnidaria</taxon>
        <taxon>Anthozoa</taxon>
        <taxon>Hexacorallia</taxon>
        <taxon>Scleractinia</taxon>
        <taxon>Caryophylliina</taxon>
        <taxon>Caryophylliidae</taxon>
        <taxon>Desmophyllum</taxon>
    </lineage>
</organism>
<gene>
    <name evidence="11" type="ORF">OS493_009864</name>
</gene>
<dbReference type="PROSITE" id="PS00785">
    <property type="entry name" value="5_NUCLEOTIDASE_1"/>
    <property type="match status" value="1"/>
</dbReference>
<feature type="chain" id="PRO_5041020204" description="5'-nucleotidase" evidence="8">
    <location>
        <begin position="25"/>
        <end position="575"/>
    </location>
</feature>
<dbReference type="Gene3D" id="3.90.780.10">
    <property type="entry name" value="5'-Nucleotidase, C-terminal domain"/>
    <property type="match status" value="1"/>
</dbReference>
<dbReference type="AlphaFoldDB" id="A0A9W9YRH0"/>
<feature type="domain" description="Calcineurin-like phosphoesterase" evidence="9">
    <location>
        <begin position="28"/>
        <end position="247"/>
    </location>
</feature>
<dbReference type="GO" id="GO:0000166">
    <property type="term" value="F:nucleotide binding"/>
    <property type="evidence" value="ECO:0007669"/>
    <property type="project" value="UniProtKB-KW"/>
</dbReference>
<dbReference type="SUPFAM" id="SSF55816">
    <property type="entry name" value="5'-nucleotidase (syn. UDP-sugar hydrolase), C-terminal domain"/>
    <property type="match status" value="1"/>
</dbReference>
<dbReference type="OrthoDB" id="7722975at2759"/>
<comment type="caution">
    <text evidence="11">The sequence shown here is derived from an EMBL/GenBank/DDBJ whole genome shotgun (WGS) entry which is preliminary data.</text>
</comment>
<dbReference type="InterPro" id="IPR036907">
    <property type="entry name" value="5'-Nucleotdase_C_sf"/>
</dbReference>
<dbReference type="InterPro" id="IPR029052">
    <property type="entry name" value="Metallo-depent_PP-like"/>
</dbReference>
<feature type="signal peptide" evidence="8">
    <location>
        <begin position="1"/>
        <end position="24"/>
    </location>
</feature>
<evidence type="ECO:0000256" key="3">
    <source>
        <dbReference type="ARBA" id="ARBA00012643"/>
    </source>
</evidence>
<dbReference type="InterPro" id="IPR004843">
    <property type="entry name" value="Calcineurin-like_PHP"/>
</dbReference>
<dbReference type="SUPFAM" id="SSF56300">
    <property type="entry name" value="Metallo-dependent phosphatases"/>
    <property type="match status" value="1"/>
</dbReference>
<dbReference type="CDD" id="cd07409">
    <property type="entry name" value="MPP_CD73_N"/>
    <property type="match status" value="1"/>
</dbReference>
<evidence type="ECO:0000313" key="11">
    <source>
        <dbReference type="EMBL" id="KAJ7363701.1"/>
    </source>
</evidence>
<dbReference type="Pfam" id="PF02872">
    <property type="entry name" value="5_nucleotid_C"/>
    <property type="match status" value="1"/>
</dbReference>
<evidence type="ECO:0000259" key="9">
    <source>
        <dbReference type="Pfam" id="PF00149"/>
    </source>
</evidence>
<dbReference type="InterPro" id="IPR006146">
    <property type="entry name" value="5'-Nucleotdase_CS"/>
</dbReference>
<dbReference type="EMBL" id="MU827305">
    <property type="protein sequence ID" value="KAJ7363701.1"/>
    <property type="molecule type" value="Genomic_DNA"/>
</dbReference>
<evidence type="ECO:0000259" key="10">
    <source>
        <dbReference type="Pfam" id="PF02872"/>
    </source>
</evidence>
<comment type="catalytic activity">
    <reaction evidence="1">
        <text>a ribonucleoside 5'-phosphate + H2O = a ribonucleoside + phosphate</text>
        <dbReference type="Rhea" id="RHEA:12484"/>
        <dbReference type="ChEBI" id="CHEBI:15377"/>
        <dbReference type="ChEBI" id="CHEBI:18254"/>
        <dbReference type="ChEBI" id="CHEBI:43474"/>
        <dbReference type="ChEBI" id="CHEBI:58043"/>
        <dbReference type="EC" id="3.1.3.5"/>
    </reaction>
</comment>
<dbReference type="EC" id="3.1.3.5" evidence="3"/>
<dbReference type="GO" id="GO:0016020">
    <property type="term" value="C:membrane"/>
    <property type="evidence" value="ECO:0007669"/>
    <property type="project" value="UniProtKB-ARBA"/>
</dbReference>
<dbReference type="Pfam" id="PF00149">
    <property type="entry name" value="Metallophos"/>
    <property type="match status" value="1"/>
</dbReference>
<evidence type="ECO:0000256" key="6">
    <source>
        <dbReference type="ARBA" id="ARBA00022741"/>
    </source>
</evidence>
<dbReference type="GO" id="GO:0008253">
    <property type="term" value="F:5'-nucleotidase activity"/>
    <property type="evidence" value="ECO:0007669"/>
    <property type="project" value="UniProtKB-EC"/>
</dbReference>
<dbReference type="InterPro" id="IPR008334">
    <property type="entry name" value="5'-Nucleotdase_C"/>
</dbReference>
<evidence type="ECO:0000256" key="8">
    <source>
        <dbReference type="RuleBase" id="RU362119"/>
    </source>
</evidence>
<keyword evidence="6 8" id="KW-0547">Nucleotide-binding</keyword>
<evidence type="ECO:0000256" key="1">
    <source>
        <dbReference type="ARBA" id="ARBA00000815"/>
    </source>
</evidence>
<proteinExistence type="inferred from homology"/>
<keyword evidence="12" id="KW-1185">Reference proteome</keyword>
<dbReference type="PANTHER" id="PTHR11575">
    <property type="entry name" value="5'-NUCLEOTIDASE-RELATED"/>
    <property type="match status" value="1"/>
</dbReference>
<dbReference type="Proteomes" id="UP001163046">
    <property type="component" value="Unassembled WGS sequence"/>
</dbReference>
<dbReference type="GO" id="GO:0009166">
    <property type="term" value="P:nucleotide catabolic process"/>
    <property type="evidence" value="ECO:0007669"/>
    <property type="project" value="InterPro"/>
</dbReference>
<dbReference type="PANTHER" id="PTHR11575:SF24">
    <property type="entry name" value="5'-NUCLEOTIDASE"/>
    <property type="match status" value="1"/>
</dbReference>
<dbReference type="GO" id="GO:0046872">
    <property type="term" value="F:metal ion binding"/>
    <property type="evidence" value="ECO:0007669"/>
    <property type="project" value="UniProtKB-KW"/>
</dbReference>
<accession>A0A9W9YRH0</accession>
<keyword evidence="4" id="KW-0479">Metal-binding</keyword>
<evidence type="ECO:0000256" key="2">
    <source>
        <dbReference type="ARBA" id="ARBA00006654"/>
    </source>
</evidence>
<evidence type="ECO:0000256" key="5">
    <source>
        <dbReference type="ARBA" id="ARBA00022729"/>
    </source>
</evidence>
<name>A0A9W9YRH0_9CNID</name>
<protein>
    <recommendedName>
        <fullName evidence="3">5'-nucleotidase</fullName>
        <ecNumber evidence="3">3.1.3.5</ecNumber>
    </recommendedName>
</protein>